<name>A0A9N9JXR8_9GLOM</name>
<dbReference type="EMBL" id="CAJVPY010031621">
    <property type="protein sequence ID" value="CAG8796806.1"/>
    <property type="molecule type" value="Genomic_DNA"/>
</dbReference>
<reference evidence="1" key="1">
    <citation type="submission" date="2021-06" db="EMBL/GenBank/DDBJ databases">
        <authorList>
            <person name="Kallberg Y."/>
            <person name="Tangrot J."/>
            <person name="Rosling A."/>
        </authorList>
    </citation>
    <scope>NUCLEOTIDE SEQUENCE</scope>
    <source>
        <strain evidence="1">MA453B</strain>
    </source>
</reference>
<dbReference type="Proteomes" id="UP000789405">
    <property type="component" value="Unassembled WGS sequence"/>
</dbReference>
<proteinExistence type="predicted"/>
<comment type="caution">
    <text evidence="1">The sequence shown here is derived from an EMBL/GenBank/DDBJ whole genome shotgun (WGS) entry which is preliminary data.</text>
</comment>
<feature type="non-terminal residue" evidence="1">
    <location>
        <position position="184"/>
    </location>
</feature>
<organism evidence="1 2">
    <name type="scientific">Dentiscutata erythropus</name>
    <dbReference type="NCBI Taxonomy" id="1348616"/>
    <lineage>
        <taxon>Eukaryota</taxon>
        <taxon>Fungi</taxon>
        <taxon>Fungi incertae sedis</taxon>
        <taxon>Mucoromycota</taxon>
        <taxon>Glomeromycotina</taxon>
        <taxon>Glomeromycetes</taxon>
        <taxon>Diversisporales</taxon>
        <taxon>Gigasporaceae</taxon>
        <taxon>Dentiscutata</taxon>
    </lineage>
</organism>
<dbReference type="OrthoDB" id="2422946at2759"/>
<sequence length="184" mass="21729">MSEPTIIIDPNEELQIVLRIIYYNVPGFYSNPRKIRKICIKEGYTHFRLKDITNWLENHLALVKKFKQDLARLIYKIQYAIERKLKEGMSPSYAMSLGEVIPKVSNKPKRPIGKNEPRLQKGLTVRYLLKPGELEGEHMHRKTDLWWSLRIYKIKKVIVGKNPPQPVLYYFEDELIDSTKYLIG</sequence>
<keyword evidence="2" id="KW-1185">Reference proteome</keyword>
<accession>A0A9N9JXR8</accession>
<evidence type="ECO:0000313" key="1">
    <source>
        <dbReference type="EMBL" id="CAG8796806.1"/>
    </source>
</evidence>
<dbReference type="AlphaFoldDB" id="A0A9N9JXR8"/>
<protein>
    <submittedName>
        <fullName evidence="1">7984_t:CDS:1</fullName>
    </submittedName>
</protein>
<gene>
    <name evidence="1" type="ORF">DERYTH_LOCUS22557</name>
</gene>
<evidence type="ECO:0000313" key="2">
    <source>
        <dbReference type="Proteomes" id="UP000789405"/>
    </source>
</evidence>